<organism evidence="10 11">
    <name type="scientific">Dimorphilus gyrociliatus</name>
    <dbReference type="NCBI Taxonomy" id="2664684"/>
    <lineage>
        <taxon>Eukaryota</taxon>
        <taxon>Metazoa</taxon>
        <taxon>Spiralia</taxon>
        <taxon>Lophotrochozoa</taxon>
        <taxon>Annelida</taxon>
        <taxon>Polychaeta</taxon>
        <taxon>Polychaeta incertae sedis</taxon>
        <taxon>Dinophilidae</taxon>
        <taxon>Dimorphilus</taxon>
    </lineage>
</organism>
<comment type="catalytic activity">
    <reaction evidence="1 7">
        <text>Thiol-dependent hydrolysis of ester, thioester, amide, peptide and isopeptide bonds formed by the C-terminal Gly of ubiquitin (a 76-residue protein attached to proteins as an intracellular targeting signal).</text>
        <dbReference type="EC" id="3.4.19.12"/>
    </reaction>
</comment>
<dbReference type="Pfam" id="PF06337">
    <property type="entry name" value="DUSP"/>
    <property type="match status" value="1"/>
</dbReference>
<evidence type="ECO:0000256" key="4">
    <source>
        <dbReference type="ARBA" id="ARBA00022786"/>
    </source>
</evidence>
<dbReference type="GO" id="GO:0006508">
    <property type="term" value="P:proteolysis"/>
    <property type="evidence" value="ECO:0007669"/>
    <property type="project" value="UniProtKB-KW"/>
</dbReference>
<keyword evidence="5 7" id="KW-0378">Hydrolase</keyword>
<sequence length="849" mass="98212">MAEQQVSWLDQNEKLLPLLEKPHLKGEEWYVIDHRWLKQWKDYIGANDVPGGQETNYPGTINNENIIDKTLDPLPDYGHFVLHNISENVNYSYVPKEVWTTLKNVYGYHQMHPIKREVVEMGDSQTPTIELHLIHVRLTRIEDRNNLDIAKDKYYSCKVTIDTVCQDTIKLFDCKGVKNYRIWSKYKKWTLLKGKYSLDQVGLKDGEILYLETTKSSSFDCQKQPDILAFQNGTEEEPMDYCEDQEMDNYDEMSVVSPCGLSNMGNTCFMNSALQCLVSVGTLTHYFVSNKWKQDLNKSNPLGMRGEVAKAYADLVKEMHSSAKQMHSVLPRQFKIAVSRFAPQFSGWAQHDSQELLAFLLDGLHEDLNRIKDKPYVETREADGRPEDKVARDSWKDYTKRNDSVVVDTFHGQLKSTLVCPKCSHVSVTFDPFCYLSLPLPQIRNRCITIILLGKSPISEPTELHVKVEKQGRILNLCESVAQAANDRLPKDSKERINHENLIVVEVHSGHISKIYNPGDAVSMIMDKDYIRVFELAAVERGVPRDKYKLIGVYERVPAANSYHKSFKTVGNPFVLAVPIEINYDTLLDMILVRMKRYIKHSDKIEKFEEVNKLNGESEDASEPFALRLVNMYGNAQVAEMTLKTPLKQNENVQYVALDWESDENRKFFLDPHEERYVKKEDAPANLRVKDLQLNDCLELFTSEEKLSESDPWYCPKCKKHQQATKKLDLWSLPDILVVHLKRFSYCRWWRDKIDSLVYFPTKDLNLKKYVLDPSIDEEDAIYDLLAVSNHFGGMGGGHYTAFSRRGTKWVNLDDSCVSRIAEESVVNRSAYVLFYERRNPKKRTLHCN</sequence>
<proteinExistence type="inferred from homology"/>
<keyword evidence="3 7" id="KW-0645">Protease</keyword>
<evidence type="ECO:0000256" key="6">
    <source>
        <dbReference type="ARBA" id="ARBA00022807"/>
    </source>
</evidence>
<dbReference type="PROSITE" id="PS50235">
    <property type="entry name" value="USP_3"/>
    <property type="match status" value="1"/>
</dbReference>
<evidence type="ECO:0000256" key="7">
    <source>
        <dbReference type="RuleBase" id="RU366025"/>
    </source>
</evidence>
<name>A0A7I8W9W0_9ANNE</name>
<evidence type="ECO:0000259" key="9">
    <source>
        <dbReference type="PROSITE" id="PS51283"/>
    </source>
</evidence>
<evidence type="ECO:0000313" key="11">
    <source>
        <dbReference type="Proteomes" id="UP000549394"/>
    </source>
</evidence>
<evidence type="ECO:0000256" key="1">
    <source>
        <dbReference type="ARBA" id="ARBA00000707"/>
    </source>
</evidence>
<dbReference type="Gene3D" id="3.30.2230.10">
    <property type="entry name" value="DUSP-like"/>
    <property type="match status" value="1"/>
</dbReference>
<dbReference type="SUPFAM" id="SSF54001">
    <property type="entry name" value="Cysteine proteinases"/>
    <property type="match status" value="1"/>
</dbReference>
<dbReference type="Gene3D" id="3.90.70.10">
    <property type="entry name" value="Cysteine proteinases"/>
    <property type="match status" value="2"/>
</dbReference>
<feature type="domain" description="DUSP" evidence="9">
    <location>
        <begin position="1"/>
        <end position="119"/>
    </location>
</feature>
<dbReference type="InterPro" id="IPR038765">
    <property type="entry name" value="Papain-like_cys_pep_sf"/>
</dbReference>
<dbReference type="SMART" id="SM00695">
    <property type="entry name" value="DUSP"/>
    <property type="match status" value="1"/>
</dbReference>
<evidence type="ECO:0000256" key="3">
    <source>
        <dbReference type="ARBA" id="ARBA00022670"/>
    </source>
</evidence>
<dbReference type="PROSITE" id="PS00972">
    <property type="entry name" value="USP_1"/>
    <property type="match status" value="1"/>
</dbReference>
<dbReference type="PANTHER" id="PTHR21646">
    <property type="entry name" value="UBIQUITIN CARBOXYL-TERMINAL HYDROLASE"/>
    <property type="match status" value="1"/>
</dbReference>
<dbReference type="Pfam" id="PF00443">
    <property type="entry name" value="UCH"/>
    <property type="match status" value="1"/>
</dbReference>
<comment type="caution">
    <text evidence="10">The sequence shown here is derived from an EMBL/GenBank/DDBJ whole genome shotgun (WGS) entry which is preliminary data.</text>
</comment>
<evidence type="ECO:0000256" key="2">
    <source>
        <dbReference type="ARBA" id="ARBA00009085"/>
    </source>
</evidence>
<dbReference type="EC" id="3.4.19.12" evidence="7"/>
<keyword evidence="4 7" id="KW-0833">Ubl conjugation pathway</keyword>
<keyword evidence="11" id="KW-1185">Reference proteome</keyword>
<dbReference type="GO" id="GO:0004843">
    <property type="term" value="F:cysteine-type deubiquitinase activity"/>
    <property type="evidence" value="ECO:0007669"/>
    <property type="project" value="UniProtKB-UniRule"/>
</dbReference>
<dbReference type="InterPro" id="IPR006615">
    <property type="entry name" value="Pept_C19_DUSP"/>
</dbReference>
<dbReference type="Proteomes" id="UP000549394">
    <property type="component" value="Unassembled WGS sequence"/>
</dbReference>
<feature type="domain" description="USP" evidence="8">
    <location>
        <begin position="259"/>
        <end position="839"/>
    </location>
</feature>
<dbReference type="InterPro" id="IPR001394">
    <property type="entry name" value="Peptidase_C19_UCH"/>
</dbReference>
<dbReference type="InterPro" id="IPR018200">
    <property type="entry name" value="USP_CS"/>
</dbReference>
<gene>
    <name evidence="10" type="ORF">DGYR_LOCUS12375</name>
</gene>
<dbReference type="PANTHER" id="PTHR21646:SF24">
    <property type="entry name" value="UBIQUITIN CARBOXYL-TERMINAL HYDROLASE"/>
    <property type="match status" value="1"/>
</dbReference>
<evidence type="ECO:0000259" key="8">
    <source>
        <dbReference type="PROSITE" id="PS50235"/>
    </source>
</evidence>
<dbReference type="PROSITE" id="PS00973">
    <property type="entry name" value="USP_2"/>
    <property type="match status" value="1"/>
</dbReference>
<dbReference type="AlphaFoldDB" id="A0A7I8W9W0"/>
<dbReference type="InterPro" id="IPR028889">
    <property type="entry name" value="USP"/>
</dbReference>
<dbReference type="OrthoDB" id="265776at2759"/>
<dbReference type="CDD" id="cd02674">
    <property type="entry name" value="Peptidase_C19R"/>
    <property type="match status" value="1"/>
</dbReference>
<evidence type="ECO:0000256" key="5">
    <source>
        <dbReference type="ARBA" id="ARBA00022801"/>
    </source>
</evidence>
<accession>A0A7I8W9W0</accession>
<dbReference type="PROSITE" id="PS51283">
    <property type="entry name" value="DUSP"/>
    <property type="match status" value="1"/>
</dbReference>
<protein>
    <recommendedName>
        <fullName evidence="7">Ubiquitin carboxyl-terminal hydrolase</fullName>
        <ecNumber evidence="7">3.4.19.12</ecNumber>
    </recommendedName>
</protein>
<keyword evidence="6 7" id="KW-0788">Thiol protease</keyword>
<dbReference type="EMBL" id="CAJFCJ010000024">
    <property type="protein sequence ID" value="CAD5124901.1"/>
    <property type="molecule type" value="Genomic_DNA"/>
</dbReference>
<reference evidence="10 11" key="1">
    <citation type="submission" date="2020-08" db="EMBL/GenBank/DDBJ databases">
        <authorList>
            <person name="Hejnol A."/>
        </authorList>
    </citation>
    <scope>NUCLEOTIDE SEQUENCE [LARGE SCALE GENOMIC DNA]</scope>
</reference>
<evidence type="ECO:0000313" key="10">
    <source>
        <dbReference type="EMBL" id="CAD5124901.1"/>
    </source>
</evidence>
<dbReference type="GO" id="GO:0016579">
    <property type="term" value="P:protein deubiquitination"/>
    <property type="evidence" value="ECO:0007669"/>
    <property type="project" value="InterPro"/>
</dbReference>
<dbReference type="InterPro" id="IPR050185">
    <property type="entry name" value="Ub_carboxyl-term_hydrolase"/>
</dbReference>
<dbReference type="SUPFAM" id="SSF143791">
    <property type="entry name" value="DUSP-like"/>
    <property type="match status" value="1"/>
</dbReference>
<dbReference type="InterPro" id="IPR035927">
    <property type="entry name" value="DUSP-like_sf"/>
</dbReference>
<comment type="similarity">
    <text evidence="2 7">Belongs to the peptidase C19 family.</text>
</comment>